<comment type="catalytic activity">
    <reaction evidence="8">
        <text>L-threonyl-[protein] + ATP = 3-O-(5'-adenylyl)-L-threonyl-[protein] + diphosphate</text>
        <dbReference type="Rhea" id="RHEA:54292"/>
        <dbReference type="Rhea" id="RHEA-COMP:11060"/>
        <dbReference type="Rhea" id="RHEA-COMP:13847"/>
        <dbReference type="ChEBI" id="CHEBI:30013"/>
        <dbReference type="ChEBI" id="CHEBI:30616"/>
        <dbReference type="ChEBI" id="CHEBI:33019"/>
        <dbReference type="ChEBI" id="CHEBI:138113"/>
        <dbReference type="EC" id="2.7.7.108"/>
    </reaction>
</comment>
<comment type="function">
    <text evidence="8">Nucleotidyltransferase involved in the post-translational modification of proteins. It can catalyze the addition of adenosine monophosphate (AMP) or uridine monophosphate (UMP) to a protein, resulting in modifications known as AMPylation and UMPylation.</text>
</comment>
<dbReference type="GO" id="GO:0030145">
    <property type="term" value="F:manganese ion binding"/>
    <property type="evidence" value="ECO:0007669"/>
    <property type="project" value="UniProtKB-UniRule"/>
</dbReference>
<keyword evidence="6 8" id="KW-0067">ATP-binding</keyword>
<keyword evidence="7 8" id="KW-0460">Magnesium</keyword>
<feature type="binding site" evidence="8">
    <location>
        <position position="110"/>
    </location>
    <ligand>
        <name>ATP</name>
        <dbReference type="ChEBI" id="CHEBI:30616"/>
    </ligand>
</feature>
<protein>
    <recommendedName>
        <fullName evidence="8">Protein nucleotidyltransferase YdiU</fullName>
        <ecNumber evidence="8">2.7.7.-</ecNumber>
    </recommendedName>
    <alternativeName>
        <fullName evidence="8">Protein adenylyltransferase YdiU</fullName>
        <ecNumber evidence="8">2.7.7.108</ecNumber>
    </alternativeName>
    <alternativeName>
        <fullName evidence="8">Protein uridylyltransferase YdiU</fullName>
        <ecNumber evidence="8">2.7.7.-</ecNumber>
    </alternativeName>
</protein>
<keyword evidence="8" id="KW-0464">Manganese</keyword>
<comment type="catalytic activity">
    <reaction evidence="8">
        <text>L-seryl-[protein] + UTP = O-(5'-uridylyl)-L-seryl-[protein] + diphosphate</text>
        <dbReference type="Rhea" id="RHEA:64604"/>
        <dbReference type="Rhea" id="RHEA-COMP:9863"/>
        <dbReference type="Rhea" id="RHEA-COMP:16635"/>
        <dbReference type="ChEBI" id="CHEBI:29999"/>
        <dbReference type="ChEBI" id="CHEBI:33019"/>
        <dbReference type="ChEBI" id="CHEBI:46398"/>
        <dbReference type="ChEBI" id="CHEBI:156051"/>
    </reaction>
</comment>
<dbReference type="Proteomes" id="UP000254266">
    <property type="component" value="Unassembled WGS sequence"/>
</dbReference>
<evidence type="ECO:0000256" key="4">
    <source>
        <dbReference type="ARBA" id="ARBA00022723"/>
    </source>
</evidence>
<proteinExistence type="inferred from homology"/>
<dbReference type="PANTHER" id="PTHR32057">
    <property type="entry name" value="PROTEIN ADENYLYLTRANSFERASE SELO, MITOCHONDRIAL"/>
    <property type="match status" value="1"/>
</dbReference>
<keyword evidence="10" id="KW-1185">Reference proteome</keyword>
<evidence type="ECO:0000256" key="2">
    <source>
        <dbReference type="ARBA" id="ARBA00022679"/>
    </source>
</evidence>
<feature type="binding site" evidence="8">
    <location>
        <position position="90"/>
    </location>
    <ligand>
        <name>ATP</name>
        <dbReference type="ChEBI" id="CHEBI:30616"/>
    </ligand>
</feature>
<evidence type="ECO:0000313" key="10">
    <source>
        <dbReference type="Proteomes" id="UP000254266"/>
    </source>
</evidence>
<dbReference type="GO" id="GO:0005524">
    <property type="term" value="F:ATP binding"/>
    <property type="evidence" value="ECO:0007669"/>
    <property type="project" value="UniProtKB-UniRule"/>
</dbReference>
<keyword evidence="5 8" id="KW-0547">Nucleotide-binding</keyword>
<dbReference type="EMBL" id="QFXC01000002">
    <property type="protein sequence ID" value="RDH85924.1"/>
    <property type="molecule type" value="Genomic_DNA"/>
</dbReference>
<sequence length="495" mass="56152">MKYIPLSNRFLELGRQFYNKCRPVPVSAPTLIKYNENLATTMGLSSDDFYSSDAALFFSGNQLFDSCEPLAMAYSGSQFGQFNPQLGDGRAIYLGEVNHPDGDCYDMQLKGSGRTAYSRNGDGRSALGPVLREYLVSEAMFKLNVPTTRALAAVTTGEEVARESLTPGGILTRIASSFIRVGTFQYFASSGDLKSIKKLADYVIERNYQAIQDVDNQYLEFFKSVVERQAKLIAQWMQLGFIHGVMNTDNMSIAGETIDYGPCAFMDEFDRNQVYSFIDRGGRYAYSNQPSIGLWNLTRLAETLVPLFSDDTDKAVELAKSVLQSYEGSYDNAWLAGMRDKLGLTPDADNNEEDKRLIESLFEIMHVKRADFTLTFFYLSRLDMKYSSLDKKFKALFDNSESIESWLSKWRERLTKESLTNEQRQLNMQTVNPVYIPRNHLIEAVIRAAEDNNDFTLFHELHSVLENPFSLQEGMDKYMLPPEPEEVVENTFCGT</sequence>
<feature type="active site" description="Proton acceptor" evidence="8">
    <location>
        <position position="249"/>
    </location>
</feature>
<comment type="caution">
    <text evidence="9">The sequence shown here is derived from an EMBL/GenBank/DDBJ whole genome shotgun (WGS) entry which is preliminary data.</text>
</comment>
<dbReference type="PANTHER" id="PTHR32057:SF14">
    <property type="entry name" value="PROTEIN ADENYLYLTRANSFERASE SELO, MITOCHONDRIAL"/>
    <property type="match status" value="1"/>
</dbReference>
<feature type="binding site" evidence="8">
    <location>
        <position position="173"/>
    </location>
    <ligand>
        <name>ATP</name>
        <dbReference type="ChEBI" id="CHEBI:30616"/>
    </ligand>
</feature>
<feature type="binding site" evidence="8">
    <location>
        <position position="250"/>
    </location>
    <ligand>
        <name>Mg(2+)</name>
        <dbReference type="ChEBI" id="CHEBI:18420"/>
    </ligand>
</feature>
<dbReference type="InterPro" id="IPR003846">
    <property type="entry name" value="SelO"/>
</dbReference>
<evidence type="ECO:0000256" key="8">
    <source>
        <dbReference type="HAMAP-Rule" id="MF_00692"/>
    </source>
</evidence>
<feature type="binding site" evidence="8">
    <location>
        <position position="259"/>
    </location>
    <ligand>
        <name>ATP</name>
        <dbReference type="ChEBI" id="CHEBI:30616"/>
    </ligand>
</feature>
<comment type="catalytic activity">
    <reaction evidence="8">
        <text>L-histidyl-[protein] + UTP = N(tele)-(5'-uridylyl)-L-histidyl-[protein] + diphosphate</text>
        <dbReference type="Rhea" id="RHEA:83891"/>
        <dbReference type="Rhea" id="RHEA-COMP:9745"/>
        <dbReference type="Rhea" id="RHEA-COMP:20239"/>
        <dbReference type="ChEBI" id="CHEBI:29979"/>
        <dbReference type="ChEBI" id="CHEBI:33019"/>
        <dbReference type="ChEBI" id="CHEBI:46398"/>
        <dbReference type="ChEBI" id="CHEBI:233474"/>
    </reaction>
</comment>
<keyword evidence="3 8" id="KW-0548">Nucleotidyltransferase</keyword>
<accession>A0A370DNH3</accession>
<evidence type="ECO:0000256" key="5">
    <source>
        <dbReference type="ARBA" id="ARBA00022741"/>
    </source>
</evidence>
<feature type="binding site" evidence="8">
    <location>
        <position position="180"/>
    </location>
    <ligand>
        <name>ATP</name>
        <dbReference type="ChEBI" id="CHEBI:30616"/>
    </ligand>
</feature>
<feature type="binding site" evidence="8">
    <location>
        <position position="123"/>
    </location>
    <ligand>
        <name>ATP</name>
        <dbReference type="ChEBI" id="CHEBI:30616"/>
    </ligand>
</feature>
<dbReference type="AlphaFoldDB" id="A0A370DNH3"/>
<organism evidence="9 10">
    <name type="scientific">endosymbiont of Galathealinum brachiosum</name>
    <dbReference type="NCBI Taxonomy" id="2200906"/>
    <lineage>
        <taxon>Bacteria</taxon>
        <taxon>Pseudomonadati</taxon>
        <taxon>Pseudomonadota</taxon>
        <taxon>Gammaproteobacteria</taxon>
        <taxon>sulfur-oxidizing symbionts</taxon>
    </lineage>
</organism>
<feature type="binding site" evidence="8">
    <location>
        <position position="87"/>
    </location>
    <ligand>
        <name>ATP</name>
        <dbReference type="ChEBI" id="CHEBI:30616"/>
    </ligand>
</feature>
<comment type="catalytic activity">
    <reaction evidence="8">
        <text>L-seryl-[protein] + ATP = 3-O-(5'-adenylyl)-L-seryl-[protein] + diphosphate</text>
        <dbReference type="Rhea" id="RHEA:58120"/>
        <dbReference type="Rhea" id="RHEA-COMP:9863"/>
        <dbReference type="Rhea" id="RHEA-COMP:15073"/>
        <dbReference type="ChEBI" id="CHEBI:29999"/>
        <dbReference type="ChEBI" id="CHEBI:30616"/>
        <dbReference type="ChEBI" id="CHEBI:33019"/>
        <dbReference type="ChEBI" id="CHEBI:142516"/>
        <dbReference type="EC" id="2.7.7.108"/>
    </reaction>
</comment>
<name>A0A370DNH3_9GAMM</name>
<gene>
    <name evidence="8" type="primary">ydiU</name>
    <name evidence="8" type="synonym">selO</name>
    <name evidence="9" type="ORF">DIZ80_00155</name>
</gene>
<feature type="binding site" evidence="8">
    <location>
        <position position="89"/>
    </location>
    <ligand>
        <name>ATP</name>
        <dbReference type="ChEBI" id="CHEBI:30616"/>
    </ligand>
</feature>
<reference evidence="9 10" key="1">
    <citation type="journal article" date="2018" name="ISME J.">
        <title>Endosymbiont genomes yield clues of tubeworm success.</title>
        <authorList>
            <person name="Li Y."/>
            <person name="Liles M.R."/>
            <person name="Halanych K.M."/>
        </authorList>
    </citation>
    <scope>NUCLEOTIDE SEQUENCE [LARGE SCALE GENOMIC DNA]</scope>
    <source>
        <strain evidence="9">A1464</strain>
    </source>
</reference>
<dbReference type="GO" id="GO:0000287">
    <property type="term" value="F:magnesium ion binding"/>
    <property type="evidence" value="ECO:0007669"/>
    <property type="project" value="UniProtKB-UniRule"/>
</dbReference>
<feature type="binding site" evidence="8">
    <location>
        <position position="259"/>
    </location>
    <ligand>
        <name>Mg(2+)</name>
        <dbReference type="ChEBI" id="CHEBI:18420"/>
    </ligand>
</feature>
<evidence type="ECO:0000313" key="9">
    <source>
        <dbReference type="EMBL" id="RDH85924.1"/>
    </source>
</evidence>
<comment type="catalytic activity">
    <reaction evidence="8">
        <text>L-tyrosyl-[protein] + ATP = O-(5'-adenylyl)-L-tyrosyl-[protein] + diphosphate</text>
        <dbReference type="Rhea" id="RHEA:54288"/>
        <dbReference type="Rhea" id="RHEA-COMP:10136"/>
        <dbReference type="Rhea" id="RHEA-COMP:13846"/>
        <dbReference type="ChEBI" id="CHEBI:30616"/>
        <dbReference type="ChEBI" id="CHEBI:33019"/>
        <dbReference type="ChEBI" id="CHEBI:46858"/>
        <dbReference type="ChEBI" id="CHEBI:83624"/>
        <dbReference type="EC" id="2.7.7.108"/>
    </reaction>
</comment>
<comment type="similarity">
    <text evidence="1 8">Belongs to the SELO family.</text>
</comment>
<evidence type="ECO:0000256" key="7">
    <source>
        <dbReference type="ARBA" id="ARBA00022842"/>
    </source>
</evidence>
<dbReference type="Pfam" id="PF02696">
    <property type="entry name" value="SelO"/>
    <property type="match status" value="1"/>
</dbReference>
<dbReference type="EC" id="2.7.7.108" evidence="8"/>
<keyword evidence="4 8" id="KW-0479">Metal-binding</keyword>
<dbReference type="GO" id="GO:0070733">
    <property type="term" value="F:AMPylase activity"/>
    <property type="evidence" value="ECO:0007669"/>
    <property type="project" value="UniProtKB-EC"/>
</dbReference>
<feature type="binding site" evidence="8">
    <location>
        <position position="122"/>
    </location>
    <ligand>
        <name>ATP</name>
        <dbReference type="ChEBI" id="CHEBI:30616"/>
    </ligand>
</feature>
<evidence type="ECO:0000256" key="6">
    <source>
        <dbReference type="ARBA" id="ARBA00022840"/>
    </source>
</evidence>
<evidence type="ECO:0000256" key="1">
    <source>
        <dbReference type="ARBA" id="ARBA00009747"/>
    </source>
</evidence>
<evidence type="ECO:0000256" key="3">
    <source>
        <dbReference type="ARBA" id="ARBA00022695"/>
    </source>
</evidence>
<keyword evidence="2 8" id="KW-0808">Transferase</keyword>
<comment type="catalytic activity">
    <reaction evidence="8">
        <text>L-tyrosyl-[protein] + UTP = O-(5'-uridylyl)-L-tyrosyl-[protein] + diphosphate</text>
        <dbReference type="Rhea" id="RHEA:83887"/>
        <dbReference type="Rhea" id="RHEA-COMP:10136"/>
        <dbReference type="Rhea" id="RHEA-COMP:20238"/>
        <dbReference type="ChEBI" id="CHEBI:33019"/>
        <dbReference type="ChEBI" id="CHEBI:46398"/>
        <dbReference type="ChEBI" id="CHEBI:46858"/>
        <dbReference type="ChEBI" id="CHEBI:90602"/>
    </reaction>
</comment>
<dbReference type="EC" id="2.7.7.-" evidence="8"/>
<dbReference type="NCBIfam" id="NF000658">
    <property type="entry name" value="PRK00029.1"/>
    <property type="match status" value="1"/>
</dbReference>
<comment type="cofactor">
    <cofactor evidence="8">
        <name>Mg(2+)</name>
        <dbReference type="ChEBI" id="CHEBI:18420"/>
    </cofactor>
    <cofactor evidence="8">
        <name>Mn(2+)</name>
        <dbReference type="ChEBI" id="CHEBI:29035"/>
    </cofactor>
</comment>
<dbReference type="HAMAP" id="MF_00692">
    <property type="entry name" value="SelO"/>
    <property type="match status" value="1"/>
</dbReference>